<keyword evidence="12" id="KW-0963">Cytoplasm</keyword>
<keyword evidence="9 12" id="KW-0573">Peptidoglycan synthesis</keyword>
<dbReference type="SUPFAM" id="SSF56059">
    <property type="entry name" value="Glutathione synthetase ATP-binding domain-like"/>
    <property type="match status" value="1"/>
</dbReference>
<feature type="binding site" evidence="14">
    <location>
        <begin position="213"/>
        <end position="220"/>
    </location>
    <ligand>
        <name>ATP</name>
        <dbReference type="ChEBI" id="CHEBI:30616"/>
    </ligand>
</feature>
<protein>
    <recommendedName>
        <fullName evidence="12">D-alanine--D-alanine ligase</fullName>
        <ecNumber evidence="12">6.3.2.4</ecNumber>
    </recommendedName>
    <alternativeName>
        <fullName evidence="12">D-Ala-D-Ala ligase</fullName>
    </alternativeName>
    <alternativeName>
        <fullName evidence="12">D-alanylalanine synthetase</fullName>
    </alternativeName>
</protein>
<dbReference type="InterPro" id="IPR011095">
    <property type="entry name" value="Dala_Dala_lig_C"/>
</dbReference>
<dbReference type="HAMAP" id="MF_00047">
    <property type="entry name" value="Dala_Dala_lig"/>
    <property type="match status" value="1"/>
</dbReference>
<evidence type="ECO:0000256" key="7">
    <source>
        <dbReference type="ARBA" id="ARBA00022842"/>
    </source>
</evidence>
<name>A0A917U6I2_9ACTN</name>
<dbReference type="GO" id="GO:0071555">
    <property type="term" value="P:cell wall organization"/>
    <property type="evidence" value="ECO:0007669"/>
    <property type="project" value="UniProtKB-KW"/>
</dbReference>
<dbReference type="InterPro" id="IPR011761">
    <property type="entry name" value="ATP-grasp"/>
</dbReference>
<evidence type="ECO:0000256" key="11">
    <source>
        <dbReference type="ARBA" id="ARBA00023316"/>
    </source>
</evidence>
<keyword evidence="7 15" id="KW-0460">Magnesium</keyword>
<dbReference type="InterPro" id="IPR005905">
    <property type="entry name" value="D_ala_D_ala"/>
</dbReference>
<comment type="pathway">
    <text evidence="12">Cell wall biogenesis; peptidoglycan biosynthesis.</text>
</comment>
<dbReference type="GO" id="GO:0005829">
    <property type="term" value="C:cytosol"/>
    <property type="evidence" value="ECO:0007669"/>
    <property type="project" value="TreeGrafter"/>
</dbReference>
<dbReference type="AlphaFoldDB" id="A0A917U6I2"/>
<keyword evidence="3 12" id="KW-0436">Ligase</keyword>
<keyword evidence="5 14" id="KW-0547">Nucleotide-binding</keyword>
<feature type="active site" evidence="13">
    <location>
        <position position="321"/>
    </location>
</feature>
<feature type="active site" evidence="13">
    <location>
        <position position="183"/>
    </location>
</feature>
<dbReference type="Gene3D" id="3.30.1490.20">
    <property type="entry name" value="ATP-grasp fold, A domain"/>
    <property type="match status" value="1"/>
</dbReference>
<dbReference type="NCBIfam" id="NF002378">
    <property type="entry name" value="PRK01372.1"/>
    <property type="match status" value="1"/>
</dbReference>
<dbReference type="InterPro" id="IPR016185">
    <property type="entry name" value="PreATP-grasp_dom_sf"/>
</dbReference>
<feature type="binding site" evidence="15">
    <location>
        <position position="310"/>
    </location>
    <ligand>
        <name>Mg(2+)</name>
        <dbReference type="ChEBI" id="CHEBI:18420"/>
        <label>1</label>
    </ligand>
</feature>
<dbReference type="EMBL" id="BMPI01000047">
    <property type="protein sequence ID" value="GGM62424.1"/>
    <property type="molecule type" value="Genomic_DNA"/>
</dbReference>
<evidence type="ECO:0000256" key="2">
    <source>
        <dbReference type="ARBA" id="ARBA00010871"/>
    </source>
</evidence>
<evidence type="ECO:0000256" key="15">
    <source>
        <dbReference type="PIRSR" id="PIRSR039102-3"/>
    </source>
</evidence>
<feature type="binding site" evidence="14">
    <location>
        <begin position="183"/>
        <end position="184"/>
    </location>
    <ligand>
        <name>ATP</name>
        <dbReference type="ChEBI" id="CHEBI:30616"/>
    </ligand>
</feature>
<dbReference type="EC" id="6.3.2.4" evidence="12"/>
<dbReference type="GO" id="GO:0008716">
    <property type="term" value="F:D-alanine-D-alanine ligase activity"/>
    <property type="evidence" value="ECO:0007669"/>
    <property type="project" value="UniProtKB-UniRule"/>
</dbReference>
<comment type="caution">
    <text evidence="18">The sequence shown here is derived from an EMBL/GenBank/DDBJ whole genome shotgun (WGS) entry which is preliminary data.</text>
</comment>
<keyword evidence="10 15" id="KW-0464">Manganese</keyword>
<feature type="binding site" evidence="14">
    <location>
        <begin position="175"/>
        <end position="177"/>
    </location>
    <ligand>
        <name>ATP</name>
        <dbReference type="ChEBI" id="CHEBI:30616"/>
    </ligand>
</feature>
<dbReference type="SUPFAM" id="SSF52440">
    <property type="entry name" value="PreATP-grasp domain"/>
    <property type="match status" value="1"/>
</dbReference>
<evidence type="ECO:0000256" key="10">
    <source>
        <dbReference type="ARBA" id="ARBA00023211"/>
    </source>
</evidence>
<evidence type="ECO:0000256" key="9">
    <source>
        <dbReference type="ARBA" id="ARBA00022984"/>
    </source>
</evidence>
<feature type="binding site" evidence="15">
    <location>
        <position position="312"/>
    </location>
    <ligand>
        <name>Mg(2+)</name>
        <dbReference type="ChEBI" id="CHEBI:18420"/>
        <label>2</label>
    </ligand>
</feature>
<dbReference type="PIRSF" id="PIRSF039102">
    <property type="entry name" value="Ddl/VanB"/>
    <property type="match status" value="1"/>
</dbReference>
<dbReference type="PANTHER" id="PTHR23132">
    <property type="entry name" value="D-ALANINE--D-ALANINE LIGASE"/>
    <property type="match status" value="1"/>
</dbReference>
<dbReference type="InterPro" id="IPR000291">
    <property type="entry name" value="D-Ala_lig_Van_CS"/>
</dbReference>
<feature type="binding site" evidence="15">
    <location>
        <position position="297"/>
    </location>
    <ligand>
        <name>Mg(2+)</name>
        <dbReference type="ChEBI" id="CHEBI:18420"/>
        <label>1</label>
    </ligand>
</feature>
<accession>A0A917U6I2</accession>
<dbReference type="NCBIfam" id="NF002528">
    <property type="entry name" value="PRK01966.1-4"/>
    <property type="match status" value="1"/>
</dbReference>
<evidence type="ECO:0000256" key="13">
    <source>
        <dbReference type="PIRSR" id="PIRSR039102-1"/>
    </source>
</evidence>
<feature type="binding site" evidence="14">
    <location>
        <position position="135"/>
    </location>
    <ligand>
        <name>ATP</name>
        <dbReference type="ChEBI" id="CHEBI:30616"/>
    </ligand>
</feature>
<evidence type="ECO:0000256" key="12">
    <source>
        <dbReference type="HAMAP-Rule" id="MF_00047"/>
    </source>
</evidence>
<evidence type="ECO:0000313" key="18">
    <source>
        <dbReference type="EMBL" id="GGM62424.1"/>
    </source>
</evidence>
<dbReference type="Proteomes" id="UP000642070">
    <property type="component" value="Unassembled WGS sequence"/>
</dbReference>
<proteinExistence type="inferred from homology"/>
<keyword evidence="6 16" id="KW-0067">ATP-binding</keyword>
<reference evidence="18" key="1">
    <citation type="journal article" date="2014" name="Int. J. Syst. Evol. Microbiol.">
        <title>Complete genome sequence of Corynebacterium casei LMG S-19264T (=DSM 44701T), isolated from a smear-ripened cheese.</title>
        <authorList>
            <consortium name="US DOE Joint Genome Institute (JGI-PGF)"/>
            <person name="Walter F."/>
            <person name="Albersmeier A."/>
            <person name="Kalinowski J."/>
            <person name="Ruckert C."/>
        </authorList>
    </citation>
    <scope>NUCLEOTIDE SEQUENCE</scope>
    <source>
        <strain evidence="18">JCM 19831</strain>
    </source>
</reference>
<comment type="catalytic activity">
    <reaction evidence="12">
        <text>2 D-alanine + ATP = D-alanyl-D-alanine + ADP + phosphate + H(+)</text>
        <dbReference type="Rhea" id="RHEA:11224"/>
        <dbReference type="ChEBI" id="CHEBI:15378"/>
        <dbReference type="ChEBI" id="CHEBI:30616"/>
        <dbReference type="ChEBI" id="CHEBI:43474"/>
        <dbReference type="ChEBI" id="CHEBI:57416"/>
        <dbReference type="ChEBI" id="CHEBI:57822"/>
        <dbReference type="ChEBI" id="CHEBI:456216"/>
        <dbReference type="EC" id="6.3.2.4"/>
    </reaction>
</comment>
<keyword evidence="11 12" id="KW-0961">Cell wall biogenesis/degradation</keyword>
<evidence type="ECO:0000256" key="1">
    <source>
        <dbReference type="ARBA" id="ARBA00001936"/>
    </source>
</evidence>
<dbReference type="InterPro" id="IPR011127">
    <property type="entry name" value="Dala_Dala_lig_N"/>
</dbReference>
<evidence type="ECO:0000256" key="4">
    <source>
        <dbReference type="ARBA" id="ARBA00022723"/>
    </source>
</evidence>
<feature type="active site" evidence="13">
    <location>
        <position position="18"/>
    </location>
</feature>
<evidence type="ECO:0000256" key="8">
    <source>
        <dbReference type="ARBA" id="ARBA00022960"/>
    </source>
</evidence>
<dbReference type="PROSITE" id="PS00843">
    <property type="entry name" value="DALA_DALA_LIGASE_1"/>
    <property type="match status" value="1"/>
</dbReference>
<feature type="binding site" evidence="14">
    <location>
        <begin position="309"/>
        <end position="310"/>
    </location>
    <ligand>
        <name>ATP</name>
        <dbReference type="ChEBI" id="CHEBI:30616"/>
    </ligand>
</feature>
<feature type="domain" description="ATP-grasp" evidence="17">
    <location>
        <begin position="139"/>
        <end position="343"/>
    </location>
</feature>
<dbReference type="InterPro" id="IPR013815">
    <property type="entry name" value="ATP_grasp_subdomain_1"/>
</dbReference>
<dbReference type="PANTHER" id="PTHR23132:SF25">
    <property type="entry name" value="D-ALANINE--D-ALANINE LIGASE A"/>
    <property type="match status" value="1"/>
</dbReference>
<dbReference type="GO" id="GO:0005524">
    <property type="term" value="F:ATP binding"/>
    <property type="evidence" value="ECO:0007669"/>
    <property type="project" value="UniProtKB-UniRule"/>
</dbReference>
<dbReference type="Pfam" id="PF07478">
    <property type="entry name" value="Dala_Dala_lig_C"/>
    <property type="match status" value="1"/>
</dbReference>
<comment type="subcellular location">
    <subcellularLocation>
        <location evidence="12">Cytoplasm</location>
    </subcellularLocation>
</comment>
<reference evidence="18" key="2">
    <citation type="submission" date="2020-09" db="EMBL/GenBank/DDBJ databases">
        <authorList>
            <person name="Sun Q."/>
            <person name="Ohkuma M."/>
        </authorList>
    </citation>
    <scope>NUCLEOTIDE SEQUENCE</scope>
    <source>
        <strain evidence="18">JCM 19831</strain>
    </source>
</reference>
<evidence type="ECO:0000313" key="19">
    <source>
        <dbReference type="Proteomes" id="UP000642070"/>
    </source>
</evidence>
<dbReference type="PROSITE" id="PS50975">
    <property type="entry name" value="ATP_GRASP"/>
    <property type="match status" value="1"/>
</dbReference>
<evidence type="ECO:0000256" key="14">
    <source>
        <dbReference type="PIRSR" id="PIRSR039102-2"/>
    </source>
</evidence>
<dbReference type="GO" id="GO:0008360">
    <property type="term" value="P:regulation of cell shape"/>
    <property type="evidence" value="ECO:0007669"/>
    <property type="project" value="UniProtKB-KW"/>
</dbReference>
<feature type="binding site" evidence="15">
    <location>
        <position position="310"/>
    </location>
    <ligand>
        <name>Mg(2+)</name>
        <dbReference type="ChEBI" id="CHEBI:18420"/>
        <label>2</label>
    </ligand>
</feature>
<dbReference type="NCBIfam" id="TIGR01205">
    <property type="entry name" value="D_ala_D_alaTIGR"/>
    <property type="match status" value="1"/>
</dbReference>
<keyword evidence="19" id="KW-1185">Reference proteome</keyword>
<keyword evidence="8 12" id="KW-0133">Cell shape</keyword>
<dbReference type="Pfam" id="PF01820">
    <property type="entry name" value="Dala_Dala_lig_N"/>
    <property type="match status" value="1"/>
</dbReference>
<evidence type="ECO:0000256" key="3">
    <source>
        <dbReference type="ARBA" id="ARBA00022598"/>
    </source>
</evidence>
<dbReference type="GO" id="GO:0046872">
    <property type="term" value="F:metal ion binding"/>
    <property type="evidence" value="ECO:0007669"/>
    <property type="project" value="UniProtKB-KW"/>
</dbReference>
<organism evidence="18 19">
    <name type="scientific">Dactylosporangium sucinum</name>
    <dbReference type="NCBI Taxonomy" id="1424081"/>
    <lineage>
        <taxon>Bacteria</taxon>
        <taxon>Bacillati</taxon>
        <taxon>Actinomycetota</taxon>
        <taxon>Actinomycetes</taxon>
        <taxon>Micromonosporales</taxon>
        <taxon>Micromonosporaceae</taxon>
        <taxon>Dactylosporangium</taxon>
    </lineage>
</organism>
<gene>
    <name evidence="12 18" type="primary">ddl</name>
    <name evidence="18" type="ORF">GCM10007977_075010</name>
</gene>
<evidence type="ECO:0000259" key="17">
    <source>
        <dbReference type="PROSITE" id="PS50975"/>
    </source>
</evidence>
<sequence length="356" mass="38905">MTEERRRVAVVFGGRSGEHEVSCKSALSIVRYLDRSRYDVVPVRITPNGTWVFGPDAASPEELDLEGLLALTKETGEAALASLAEAIGTLREADVVFPAIHGPYGEDGTIQSVLEMVRLPYVGSGVFASAAGMDKEFTKKLLVAEGLPVADGVVLRGGTGTLSAAEKERLGLPVFVKPSRAGSSLGVSKVEDWSELEAALAEARDSDAKVLVEEMVHGREVDLGVLEHPDGSLQVGPPLEIRFPDEHEFFDYEAKYLDPSTIFDIPARLDPEIVERLQDLSVRTFRALECRGLLRVDFFLRYGTEPVINEVNTFPGFTAVSQYPQMFRVAGLDYPALCDVLIRTALARQERPAITQ</sequence>
<dbReference type="RefSeq" id="WP_190254787.1">
    <property type="nucleotide sequence ID" value="NZ_BMPI01000047.1"/>
</dbReference>
<dbReference type="Gene3D" id="3.40.50.20">
    <property type="match status" value="1"/>
</dbReference>
<comment type="cofactor">
    <cofactor evidence="1">
        <name>Mn(2+)</name>
        <dbReference type="ChEBI" id="CHEBI:29035"/>
    </cofactor>
</comment>
<evidence type="ECO:0000256" key="16">
    <source>
        <dbReference type="PROSITE-ProRule" id="PRU00409"/>
    </source>
</evidence>
<evidence type="ECO:0000256" key="6">
    <source>
        <dbReference type="ARBA" id="ARBA00022840"/>
    </source>
</evidence>
<comment type="function">
    <text evidence="12">Cell wall formation.</text>
</comment>
<keyword evidence="4 15" id="KW-0479">Metal-binding</keyword>
<dbReference type="GO" id="GO:0009252">
    <property type="term" value="P:peptidoglycan biosynthetic process"/>
    <property type="evidence" value="ECO:0007669"/>
    <property type="project" value="UniProtKB-UniRule"/>
</dbReference>
<comment type="cofactor">
    <cofactor evidence="15">
        <name>Mg(2+)</name>
        <dbReference type="ChEBI" id="CHEBI:18420"/>
    </cofactor>
    <cofactor evidence="15">
        <name>Mn(2+)</name>
        <dbReference type="ChEBI" id="CHEBI:29035"/>
    </cofactor>
    <text evidence="15">Binds 2 magnesium or manganese ions per subunit.</text>
</comment>
<comment type="similarity">
    <text evidence="2 12">Belongs to the D-alanine--D-alanine ligase family.</text>
</comment>
<dbReference type="Gene3D" id="3.30.470.20">
    <property type="entry name" value="ATP-grasp fold, B domain"/>
    <property type="match status" value="1"/>
</dbReference>
<evidence type="ECO:0000256" key="5">
    <source>
        <dbReference type="ARBA" id="ARBA00022741"/>
    </source>
</evidence>